<sequence length="86" mass="9788">MRRSGRRAGAGDRLDLRVERLDRLTVEAEHTQGFNGDREELRGRLRRQLKAVTGVGAEVALLAPGTLTRAVHKAKRIDHRRQHVWS</sequence>
<reference evidence="3" key="1">
    <citation type="submission" date="2021-01" db="EMBL/GenBank/DDBJ databases">
        <title>Genome public.</title>
        <authorList>
            <person name="Liu C."/>
            <person name="Sun Q."/>
        </authorList>
    </citation>
    <scope>NUCLEOTIDE SEQUENCE [LARGE SCALE GENOMIC DNA]</scope>
    <source>
        <strain evidence="3">YIM B02556</strain>
    </source>
</reference>
<dbReference type="EMBL" id="JAENHM010000064">
    <property type="protein sequence ID" value="MBK1840591.1"/>
    <property type="molecule type" value="Genomic_DNA"/>
</dbReference>
<feature type="domain" description="AMP-dependent ligase C-terminal" evidence="1">
    <location>
        <begin position="17"/>
        <end position="81"/>
    </location>
</feature>
<evidence type="ECO:0000313" key="3">
    <source>
        <dbReference type="Proteomes" id="UP000652760"/>
    </source>
</evidence>
<dbReference type="Gene3D" id="3.30.300.30">
    <property type="match status" value="1"/>
</dbReference>
<organism evidence="2 3">
    <name type="scientific">Azospirillum endophyticum</name>
    <dbReference type="NCBI Taxonomy" id="2800326"/>
    <lineage>
        <taxon>Bacteria</taxon>
        <taxon>Pseudomonadati</taxon>
        <taxon>Pseudomonadota</taxon>
        <taxon>Alphaproteobacteria</taxon>
        <taxon>Rhodospirillales</taxon>
        <taxon>Azospirillaceae</taxon>
        <taxon>Azospirillum</taxon>
    </lineage>
</organism>
<dbReference type="InterPro" id="IPR045851">
    <property type="entry name" value="AMP-bd_C_sf"/>
</dbReference>
<dbReference type="Proteomes" id="UP000652760">
    <property type="component" value="Unassembled WGS sequence"/>
</dbReference>
<proteinExistence type="predicted"/>
<name>A0ABS1FAY8_9PROT</name>
<dbReference type="InterPro" id="IPR028154">
    <property type="entry name" value="AMP-dep_Lig_C"/>
</dbReference>
<comment type="caution">
    <text evidence="2">The sequence shown here is derived from an EMBL/GenBank/DDBJ whole genome shotgun (WGS) entry which is preliminary data.</text>
</comment>
<accession>A0ABS1FAY8</accession>
<dbReference type="Pfam" id="PF14535">
    <property type="entry name" value="AMP-binding_C_2"/>
    <property type="match status" value="1"/>
</dbReference>
<keyword evidence="3" id="KW-1185">Reference proteome</keyword>
<protein>
    <recommendedName>
        <fullName evidence="1">AMP-dependent ligase C-terminal domain-containing protein</fullName>
    </recommendedName>
</protein>
<evidence type="ECO:0000313" key="2">
    <source>
        <dbReference type="EMBL" id="MBK1840591.1"/>
    </source>
</evidence>
<gene>
    <name evidence="2" type="ORF">JHL17_24615</name>
</gene>
<evidence type="ECO:0000259" key="1">
    <source>
        <dbReference type="Pfam" id="PF14535"/>
    </source>
</evidence>